<dbReference type="OrthoDB" id="421951at2759"/>
<keyword evidence="3" id="KW-0378">Hydrolase</keyword>
<dbReference type="GeneID" id="110990730"/>
<gene>
    <name evidence="8" type="primary">LOC110990730</name>
</gene>
<dbReference type="Proteomes" id="UP000694845">
    <property type="component" value="Unplaced"/>
</dbReference>
<proteinExistence type="inferred from homology"/>
<keyword evidence="5" id="KW-1133">Transmembrane helix</keyword>
<keyword evidence="2" id="KW-0808">Transferase</keyword>
<name>A0A8B8A1G9_ACAPL</name>
<sequence>MASNNHFGMVGRWHEPNAQDMNDLERTVLPGDRLEFSRAGEWYAHWGIYVGEYNGMEHAVIHFGMFEGGAAFSKKKTSGSAVSANSKPEVRADSIRAVLGTLGKVRINNSMDKAKTPLSADAVVRRAKKMHRERVAVDYNLIKSNCEHFVNLCRYDNPSSDQVDAAIAGARTALYLVLLVVGAVVAILGIAMAVLRPRNQ</sequence>
<evidence type="ECO:0000256" key="1">
    <source>
        <dbReference type="ARBA" id="ARBA00007824"/>
    </source>
</evidence>
<keyword evidence="4" id="KW-0443">Lipid metabolism</keyword>
<dbReference type="GO" id="GO:0070292">
    <property type="term" value="P:N-acylphosphatidylethanolamine metabolic process"/>
    <property type="evidence" value="ECO:0007669"/>
    <property type="project" value="TreeGrafter"/>
</dbReference>
<feature type="domain" description="LRAT" evidence="6">
    <location>
        <begin position="35"/>
        <end position="162"/>
    </location>
</feature>
<dbReference type="AlphaFoldDB" id="A0A8B8A1G9"/>
<dbReference type="GO" id="GO:0008970">
    <property type="term" value="F:phospholipase A1 activity"/>
    <property type="evidence" value="ECO:0007669"/>
    <property type="project" value="TreeGrafter"/>
</dbReference>
<dbReference type="OMA" id="MSRNCER"/>
<dbReference type="InterPro" id="IPR051496">
    <property type="entry name" value="H-rev107_PLA/AT"/>
</dbReference>
<evidence type="ECO:0000256" key="3">
    <source>
        <dbReference type="ARBA" id="ARBA00022801"/>
    </source>
</evidence>
<dbReference type="KEGG" id="aplc:110990730"/>
<evidence type="ECO:0000313" key="7">
    <source>
        <dbReference type="Proteomes" id="UP000694845"/>
    </source>
</evidence>
<dbReference type="PANTHER" id="PTHR13943">
    <property type="entry name" value="HRAS-LIKE SUPPRESSOR - RELATED"/>
    <property type="match status" value="1"/>
</dbReference>
<dbReference type="InterPro" id="IPR007053">
    <property type="entry name" value="LRAT_dom"/>
</dbReference>
<dbReference type="RefSeq" id="XP_022111519.1">
    <property type="nucleotide sequence ID" value="XM_022255827.1"/>
</dbReference>
<dbReference type="GO" id="GO:0004623">
    <property type="term" value="F:phospholipase A2 activity"/>
    <property type="evidence" value="ECO:0007669"/>
    <property type="project" value="TreeGrafter"/>
</dbReference>
<organism evidence="7 8">
    <name type="scientific">Acanthaster planci</name>
    <name type="common">Crown-of-thorns starfish</name>
    <dbReference type="NCBI Taxonomy" id="133434"/>
    <lineage>
        <taxon>Eukaryota</taxon>
        <taxon>Metazoa</taxon>
        <taxon>Echinodermata</taxon>
        <taxon>Eleutherozoa</taxon>
        <taxon>Asterozoa</taxon>
        <taxon>Asteroidea</taxon>
        <taxon>Valvatacea</taxon>
        <taxon>Valvatida</taxon>
        <taxon>Acanthasteridae</taxon>
        <taxon>Acanthaster</taxon>
    </lineage>
</organism>
<evidence type="ECO:0000259" key="6">
    <source>
        <dbReference type="PROSITE" id="PS51934"/>
    </source>
</evidence>
<dbReference type="Gene3D" id="3.90.1720.10">
    <property type="entry name" value="endopeptidase domain like (from Nostoc punctiforme)"/>
    <property type="match status" value="1"/>
</dbReference>
<dbReference type="PROSITE" id="PS51934">
    <property type="entry name" value="LRAT"/>
    <property type="match status" value="1"/>
</dbReference>
<reference evidence="8" key="1">
    <citation type="submission" date="2025-08" db="UniProtKB">
        <authorList>
            <consortium name="RefSeq"/>
        </authorList>
    </citation>
    <scope>IDENTIFICATION</scope>
</reference>
<feature type="transmembrane region" description="Helical" evidence="5">
    <location>
        <begin position="173"/>
        <end position="195"/>
    </location>
</feature>
<protein>
    <submittedName>
        <fullName evidence="8">HRAS-like suppressor 3 isoform X1</fullName>
    </submittedName>
</protein>
<evidence type="ECO:0000256" key="2">
    <source>
        <dbReference type="ARBA" id="ARBA00022679"/>
    </source>
</evidence>
<dbReference type="PANTHER" id="PTHR13943:SF77">
    <property type="entry name" value="LRAT DOMAIN-CONTAINING PROTEIN"/>
    <property type="match status" value="1"/>
</dbReference>
<dbReference type="GO" id="GO:0016410">
    <property type="term" value="F:N-acyltransferase activity"/>
    <property type="evidence" value="ECO:0007669"/>
    <property type="project" value="TreeGrafter"/>
</dbReference>
<keyword evidence="7" id="KW-1185">Reference proteome</keyword>
<evidence type="ECO:0000256" key="5">
    <source>
        <dbReference type="SAM" id="Phobius"/>
    </source>
</evidence>
<keyword evidence="5" id="KW-0812">Transmembrane</keyword>
<accession>A0A8B8A1G9</accession>
<dbReference type="Pfam" id="PF04970">
    <property type="entry name" value="LRAT"/>
    <property type="match status" value="1"/>
</dbReference>
<evidence type="ECO:0000256" key="4">
    <source>
        <dbReference type="ARBA" id="ARBA00023098"/>
    </source>
</evidence>
<comment type="similarity">
    <text evidence="1">Belongs to the H-rev107 family.</text>
</comment>
<evidence type="ECO:0000313" key="8">
    <source>
        <dbReference type="RefSeq" id="XP_022111519.1"/>
    </source>
</evidence>
<keyword evidence="5" id="KW-0472">Membrane</keyword>
<dbReference type="GO" id="GO:0005737">
    <property type="term" value="C:cytoplasm"/>
    <property type="evidence" value="ECO:0007669"/>
    <property type="project" value="TreeGrafter"/>
</dbReference>